<feature type="repeat" description="WD" evidence="1">
    <location>
        <begin position="153"/>
        <end position="201"/>
    </location>
</feature>
<sequence length="484" mass="51854">MSLPHRFIISVGSYDGVVAGWDSSKNPKLPQNLSPKSRETKNLSPTRDLPPTPSSTPLPLSFAISNHEGSVRVVSSNQTKTGKPGLMFSCGIDGALRLYDIELSVEIGETRLPSDVGTCTCGAWAGEKHILIGTADGKLILYEVSTLQVVHVMGGHTSPVSCITVHPGSKSTPPGSMALTCSENDNTVRLWDLTKGRCGFVTKIKKKGGGGPSIIKFSPNGETYTYTHNHTHITTKSTSTDDILLDIDLGQQLYRVNDVAYITESYICAGLNNGGISIFRVEADAASASEEVRAAMVINGSESSRDTKNRIKRVESMAGGSGYLVVSCCSSGVVSVYDFEGAVNSLMDEDNESDGGESSGSDEFGEEDDQYVLLQQVKLGTGSRIVSISGWSSDHAIGENDLDFDVDQSSDAVTPDFAPRRKPPTDKEAEEQQPPSKKRRNAVDASNIMEDAQAVAKARDLIESAKKSAKKKKKKKGAAKKIKK</sequence>
<dbReference type="PROSITE" id="PS50082">
    <property type="entry name" value="WD_REPEATS_2"/>
    <property type="match status" value="1"/>
</dbReference>
<evidence type="ECO:0000313" key="4">
    <source>
        <dbReference type="Proteomes" id="UP001162640"/>
    </source>
</evidence>
<dbReference type="InterPro" id="IPR015943">
    <property type="entry name" value="WD40/YVTN_repeat-like_dom_sf"/>
</dbReference>
<comment type="caution">
    <text evidence="3">The sequence shown here is derived from an EMBL/GenBank/DDBJ whole genome shotgun (WGS) entry which is preliminary data.</text>
</comment>
<dbReference type="AlphaFoldDB" id="A0A9W6ZEH3"/>
<feature type="region of interest" description="Disordered" evidence="2">
    <location>
        <begin position="406"/>
        <end position="451"/>
    </location>
</feature>
<evidence type="ECO:0008006" key="5">
    <source>
        <dbReference type="Google" id="ProtNLM"/>
    </source>
</evidence>
<dbReference type="PANTHER" id="PTHR44675:SF1">
    <property type="entry name" value="P21-ACTIVATED PROTEIN KINASE-INTERACTING PROTEIN 1"/>
    <property type="match status" value="1"/>
</dbReference>
<dbReference type="PANTHER" id="PTHR44675">
    <property type="entry name" value="PAK1 INTERACTING PROTEIN 1"/>
    <property type="match status" value="1"/>
</dbReference>
<keyword evidence="1" id="KW-0853">WD repeat</keyword>
<dbReference type="InterPro" id="IPR051959">
    <property type="entry name" value="PAK1-Kinase_Regulator"/>
</dbReference>
<organism evidence="3 4">
    <name type="scientific">Triparma laevis f. inornata</name>
    <dbReference type="NCBI Taxonomy" id="1714386"/>
    <lineage>
        <taxon>Eukaryota</taxon>
        <taxon>Sar</taxon>
        <taxon>Stramenopiles</taxon>
        <taxon>Ochrophyta</taxon>
        <taxon>Bolidophyceae</taxon>
        <taxon>Parmales</taxon>
        <taxon>Triparmaceae</taxon>
        <taxon>Triparma</taxon>
    </lineage>
</organism>
<dbReference type="Gene3D" id="2.130.10.10">
    <property type="entry name" value="YVTN repeat-like/Quinoprotein amine dehydrogenase"/>
    <property type="match status" value="1"/>
</dbReference>
<evidence type="ECO:0000256" key="1">
    <source>
        <dbReference type="PROSITE-ProRule" id="PRU00221"/>
    </source>
</evidence>
<dbReference type="Proteomes" id="UP001162640">
    <property type="component" value="Unassembled WGS sequence"/>
</dbReference>
<gene>
    <name evidence="3" type="ORF">TL16_g00865</name>
</gene>
<accession>A0A9W6ZEH3</accession>
<dbReference type="SUPFAM" id="SSF50978">
    <property type="entry name" value="WD40 repeat-like"/>
    <property type="match status" value="1"/>
</dbReference>
<evidence type="ECO:0000256" key="2">
    <source>
        <dbReference type="SAM" id="MobiDB-lite"/>
    </source>
</evidence>
<dbReference type="InterPro" id="IPR001680">
    <property type="entry name" value="WD40_rpt"/>
</dbReference>
<protein>
    <recommendedName>
        <fullName evidence="5">WD40 repeat-like protein</fullName>
    </recommendedName>
</protein>
<feature type="region of interest" description="Disordered" evidence="2">
    <location>
        <begin position="25"/>
        <end position="58"/>
    </location>
</feature>
<dbReference type="Pfam" id="PF00400">
    <property type="entry name" value="WD40"/>
    <property type="match status" value="1"/>
</dbReference>
<reference evidence="4" key="1">
    <citation type="journal article" date="2023" name="Commun. Biol.">
        <title>Genome analysis of Parmales, the sister group of diatoms, reveals the evolutionary specialization of diatoms from phago-mixotrophs to photoautotrophs.</title>
        <authorList>
            <person name="Ban H."/>
            <person name="Sato S."/>
            <person name="Yoshikawa S."/>
            <person name="Yamada K."/>
            <person name="Nakamura Y."/>
            <person name="Ichinomiya M."/>
            <person name="Sato N."/>
            <person name="Blanc-Mathieu R."/>
            <person name="Endo H."/>
            <person name="Kuwata A."/>
            <person name="Ogata H."/>
        </authorList>
    </citation>
    <scope>NUCLEOTIDE SEQUENCE [LARGE SCALE GENOMIC DNA]</scope>
</reference>
<dbReference type="SMART" id="SM00320">
    <property type="entry name" value="WD40"/>
    <property type="match status" value="5"/>
</dbReference>
<feature type="compositionally biased region" description="Basic residues" evidence="2">
    <location>
        <begin position="467"/>
        <end position="484"/>
    </location>
</feature>
<dbReference type="InterPro" id="IPR036322">
    <property type="entry name" value="WD40_repeat_dom_sf"/>
</dbReference>
<feature type="compositionally biased region" description="Polar residues" evidence="2">
    <location>
        <begin position="25"/>
        <end position="35"/>
    </location>
</feature>
<dbReference type="EMBL" id="BLQM01000017">
    <property type="protein sequence ID" value="GMH50776.1"/>
    <property type="molecule type" value="Genomic_DNA"/>
</dbReference>
<name>A0A9W6ZEH3_9STRA</name>
<feature type="region of interest" description="Disordered" evidence="2">
    <location>
        <begin position="463"/>
        <end position="484"/>
    </location>
</feature>
<proteinExistence type="predicted"/>
<evidence type="ECO:0000313" key="3">
    <source>
        <dbReference type="EMBL" id="GMH50776.1"/>
    </source>
</evidence>